<evidence type="ECO:0000259" key="1">
    <source>
        <dbReference type="PROSITE" id="PS51186"/>
    </source>
</evidence>
<dbReference type="EMBL" id="CAACVJ010000279">
    <property type="protein sequence ID" value="VEP15580.1"/>
    <property type="molecule type" value="Genomic_DNA"/>
</dbReference>
<proteinExistence type="predicted"/>
<dbReference type="GO" id="GO:0004145">
    <property type="term" value="F:diamine N-acetyltransferase activity"/>
    <property type="evidence" value="ECO:0007669"/>
    <property type="project" value="UniProtKB-EC"/>
</dbReference>
<keyword evidence="2" id="KW-0012">Acyltransferase</keyword>
<accession>A0A563VVY9</accession>
<dbReference type="SUPFAM" id="SSF55729">
    <property type="entry name" value="Acyl-CoA N-acyltransferases (Nat)"/>
    <property type="match status" value="1"/>
</dbReference>
<dbReference type="AlphaFoldDB" id="A0A563VVY9"/>
<dbReference type="RefSeq" id="WP_144865563.1">
    <property type="nucleotide sequence ID" value="NZ_LR213795.1"/>
</dbReference>
<dbReference type="CDD" id="cd04301">
    <property type="entry name" value="NAT_SF"/>
    <property type="match status" value="1"/>
</dbReference>
<keyword evidence="2" id="KW-0808">Transferase</keyword>
<keyword evidence="3" id="KW-1185">Reference proteome</keyword>
<name>A0A563VVY9_9CYAN</name>
<reference evidence="2 3" key="1">
    <citation type="submission" date="2019-01" db="EMBL/GenBank/DDBJ databases">
        <authorList>
            <person name="Brito A."/>
        </authorList>
    </citation>
    <scope>NUCLEOTIDE SEQUENCE [LARGE SCALE GENOMIC DNA]</scope>
    <source>
        <strain evidence="2">1</strain>
    </source>
</reference>
<organism evidence="2 3">
    <name type="scientific">Hyella patelloides LEGE 07179</name>
    <dbReference type="NCBI Taxonomy" id="945734"/>
    <lineage>
        <taxon>Bacteria</taxon>
        <taxon>Bacillati</taxon>
        <taxon>Cyanobacteriota</taxon>
        <taxon>Cyanophyceae</taxon>
        <taxon>Pleurocapsales</taxon>
        <taxon>Hyellaceae</taxon>
        <taxon>Hyella</taxon>
    </lineage>
</organism>
<dbReference type="EC" id="2.3.1.57" evidence="2"/>
<dbReference type="InterPro" id="IPR016181">
    <property type="entry name" value="Acyl_CoA_acyltransferase"/>
</dbReference>
<evidence type="ECO:0000313" key="3">
    <source>
        <dbReference type="Proteomes" id="UP000320055"/>
    </source>
</evidence>
<protein>
    <submittedName>
        <fullName evidence="2">Spermine/spermidine acetyltransferase</fullName>
        <ecNumber evidence="2">2.3.1.57</ecNumber>
    </submittedName>
</protein>
<gene>
    <name evidence="2" type="primary">bltD</name>
    <name evidence="2" type="ORF">H1P_350010</name>
</gene>
<evidence type="ECO:0000313" key="2">
    <source>
        <dbReference type="EMBL" id="VEP15580.1"/>
    </source>
</evidence>
<dbReference type="Gene3D" id="3.40.630.30">
    <property type="match status" value="1"/>
</dbReference>
<sequence>MVLSSAIVTLQEITKENLDNILDLKVTSEQENFVASNAVSIAQAHFYPEVAWFRAIYVDEVPVGFVMLVDDQVNSSYYLWRFMIDARFQKHGFGQRTLKLVLKYAKTRPGAKELLTSCVTGDGSPGKFYEKMGFTDTGDMDEDGEMIMQYKF</sequence>
<dbReference type="Pfam" id="PF00583">
    <property type="entry name" value="Acetyltransf_1"/>
    <property type="match status" value="1"/>
</dbReference>
<dbReference type="InterPro" id="IPR000182">
    <property type="entry name" value="GNAT_dom"/>
</dbReference>
<dbReference type="PROSITE" id="PS51186">
    <property type="entry name" value="GNAT"/>
    <property type="match status" value="1"/>
</dbReference>
<dbReference type="OrthoDB" id="9127144at2"/>
<dbReference type="Proteomes" id="UP000320055">
    <property type="component" value="Unassembled WGS sequence"/>
</dbReference>
<feature type="domain" description="N-acetyltransferase" evidence="1">
    <location>
        <begin position="8"/>
        <end position="152"/>
    </location>
</feature>